<dbReference type="Proteomes" id="UP000567885">
    <property type="component" value="Unassembled WGS sequence"/>
</dbReference>
<feature type="compositionally biased region" description="Basic and acidic residues" evidence="1">
    <location>
        <begin position="102"/>
        <end position="112"/>
    </location>
</feature>
<feature type="compositionally biased region" description="Low complexity" evidence="1">
    <location>
        <begin position="73"/>
        <end position="84"/>
    </location>
</feature>
<evidence type="ECO:0000256" key="1">
    <source>
        <dbReference type="SAM" id="MobiDB-lite"/>
    </source>
</evidence>
<keyword evidence="3" id="KW-1185">Reference proteome</keyword>
<feature type="compositionally biased region" description="Gly residues" evidence="1">
    <location>
        <begin position="306"/>
        <end position="323"/>
    </location>
</feature>
<feature type="compositionally biased region" description="Basic and acidic residues" evidence="1">
    <location>
        <begin position="40"/>
        <end position="50"/>
    </location>
</feature>
<reference evidence="2 3" key="1">
    <citation type="submission" date="2020-05" db="EMBL/GenBank/DDBJ databases">
        <title>Identification and distribution of gene clusters putatively required for synthesis of sphingolipid metabolism inhibitors in phylogenetically diverse species of the filamentous fungus Fusarium.</title>
        <authorList>
            <person name="Kim H.-S."/>
            <person name="Busman M."/>
            <person name="Brown D.W."/>
            <person name="Divon H."/>
            <person name="Uhlig S."/>
            <person name="Proctor R.H."/>
        </authorList>
    </citation>
    <scope>NUCLEOTIDE SEQUENCE [LARGE SCALE GENOMIC DNA]</scope>
    <source>
        <strain evidence="2 3">NRRL 20693</strain>
    </source>
</reference>
<feature type="compositionally biased region" description="Low complexity" evidence="1">
    <location>
        <begin position="53"/>
        <end position="63"/>
    </location>
</feature>
<dbReference type="PANTHER" id="PTHR39606">
    <property type="entry name" value="SURFACE PROTEIN, PUTATIVE-RELATED"/>
    <property type="match status" value="1"/>
</dbReference>
<dbReference type="OrthoDB" id="2590867at2759"/>
<feature type="compositionally biased region" description="Low complexity" evidence="1">
    <location>
        <begin position="207"/>
        <end position="217"/>
    </location>
</feature>
<sequence length="416" mass="40779">MSGLINKVKDALHSDKDKTHDQPEGTHGSHNSRAANAADPRIDSDRDHRANPTTTTGHTTTGHTAGGLGSTTGAGHTTGHSSGLPEGSVGNHNSRLANAADPRIDSDLDGSRSHGTGAGLGSHSTNTAGGLTGSTHSSGLHSGNTAGGLTGSHQSSGLPEGTVGSHNSRLANTADPRIDSDLDGSRSHGTGAGVGSHSGNTAGGLTGSTHSSGLHSGNTAGGLTGSNYSENLPGHHGAGATGSHGIGGHTGTTGHTGGIGNTYDQTTTGTSGLSSHGAGAHGPSSGLSGTHSSTATGTHGAHGTHGTHGAGVGGAGSGYGSGPGPAQQTAGPHKSDMANKLDPRVDSDLDGSKTVGKEKTFDQSGSNFAGRDPTDAAQVPPSIMQKHVPTEIAHDDPSSDHGRRHSSVNKEHHTGL</sequence>
<protein>
    <submittedName>
        <fullName evidence="2">Period circadian</fullName>
    </submittedName>
</protein>
<organism evidence="2 3">
    <name type="scientific">Fusarium heterosporum</name>
    <dbReference type="NCBI Taxonomy" id="42747"/>
    <lineage>
        <taxon>Eukaryota</taxon>
        <taxon>Fungi</taxon>
        <taxon>Dikarya</taxon>
        <taxon>Ascomycota</taxon>
        <taxon>Pezizomycotina</taxon>
        <taxon>Sordariomycetes</taxon>
        <taxon>Hypocreomycetidae</taxon>
        <taxon>Hypocreales</taxon>
        <taxon>Nectriaceae</taxon>
        <taxon>Fusarium</taxon>
        <taxon>Fusarium heterosporum species complex</taxon>
    </lineage>
</organism>
<dbReference type="AlphaFoldDB" id="A0A8H5SRY5"/>
<name>A0A8H5SRY5_FUSHE</name>
<accession>A0A8H5SRY5</accession>
<evidence type="ECO:0000313" key="2">
    <source>
        <dbReference type="EMBL" id="KAF5656652.1"/>
    </source>
</evidence>
<dbReference type="EMBL" id="JAAGWQ010000334">
    <property type="protein sequence ID" value="KAF5656652.1"/>
    <property type="molecule type" value="Genomic_DNA"/>
</dbReference>
<dbReference type="PANTHER" id="PTHR39606:SF1">
    <property type="entry name" value="CELL SURFACE PROTEIN"/>
    <property type="match status" value="1"/>
</dbReference>
<feature type="compositionally biased region" description="Low complexity" evidence="1">
    <location>
        <begin position="133"/>
        <end position="143"/>
    </location>
</feature>
<feature type="compositionally biased region" description="Basic and acidic residues" evidence="1">
    <location>
        <begin position="176"/>
        <end position="186"/>
    </location>
</feature>
<proteinExistence type="predicted"/>
<feature type="compositionally biased region" description="Basic and acidic residues" evidence="1">
    <location>
        <begin position="388"/>
        <end position="401"/>
    </location>
</feature>
<feature type="region of interest" description="Disordered" evidence="1">
    <location>
        <begin position="1"/>
        <end position="416"/>
    </location>
</feature>
<feature type="compositionally biased region" description="Basic and acidic residues" evidence="1">
    <location>
        <begin position="7"/>
        <end position="24"/>
    </location>
</feature>
<feature type="compositionally biased region" description="Basic and acidic residues" evidence="1">
    <location>
        <begin position="333"/>
        <end position="361"/>
    </location>
</feature>
<feature type="compositionally biased region" description="Gly residues" evidence="1">
    <location>
        <begin position="190"/>
        <end position="206"/>
    </location>
</feature>
<comment type="caution">
    <text evidence="2">The sequence shown here is derived from an EMBL/GenBank/DDBJ whole genome shotgun (WGS) entry which is preliminary data.</text>
</comment>
<feature type="compositionally biased region" description="Gly residues" evidence="1">
    <location>
        <begin position="236"/>
        <end position="260"/>
    </location>
</feature>
<evidence type="ECO:0000313" key="3">
    <source>
        <dbReference type="Proteomes" id="UP000567885"/>
    </source>
</evidence>
<gene>
    <name evidence="2" type="ORF">FHETE_10889</name>
</gene>
<feature type="compositionally biased region" description="Low complexity" evidence="1">
    <location>
        <begin position="266"/>
        <end position="301"/>
    </location>
</feature>